<feature type="transmembrane region" description="Helical" evidence="1">
    <location>
        <begin position="161"/>
        <end position="187"/>
    </location>
</feature>
<evidence type="ECO:0000313" key="3">
    <source>
        <dbReference type="Proteomes" id="UP000799757"/>
    </source>
</evidence>
<sequence length="225" mass="24862">MSFLGAYTAPTDPRWHGSQRRGPLLLLPMTFLFIIIWILFISDQVYSRVLWNQYEPAHKEAVRTKDFSNVPNQPLTRWGGADPNGAANFAFRASFALLPELIHLPLTHYLVQTSHLHPVAALSTGLIFASLWLVSAVWSFIVVDPAFTEYGYPGDATFESLVRGGAGLQVALLVCYVAYVTFAAIAVSRWRKAKKDGNAYREGVKMGMELSGGVGQKKGREGESV</sequence>
<name>A0A6A6X225_9PLEO</name>
<keyword evidence="1" id="KW-0812">Transmembrane</keyword>
<reference evidence="2" key="1">
    <citation type="journal article" date="2020" name="Stud. Mycol.">
        <title>101 Dothideomycetes genomes: a test case for predicting lifestyles and emergence of pathogens.</title>
        <authorList>
            <person name="Haridas S."/>
            <person name="Albert R."/>
            <person name="Binder M."/>
            <person name="Bloem J."/>
            <person name="Labutti K."/>
            <person name="Salamov A."/>
            <person name="Andreopoulos B."/>
            <person name="Baker S."/>
            <person name="Barry K."/>
            <person name="Bills G."/>
            <person name="Bluhm B."/>
            <person name="Cannon C."/>
            <person name="Castanera R."/>
            <person name="Culley D."/>
            <person name="Daum C."/>
            <person name="Ezra D."/>
            <person name="Gonzalez J."/>
            <person name="Henrissat B."/>
            <person name="Kuo A."/>
            <person name="Liang C."/>
            <person name="Lipzen A."/>
            <person name="Lutzoni F."/>
            <person name="Magnuson J."/>
            <person name="Mondo S."/>
            <person name="Nolan M."/>
            <person name="Ohm R."/>
            <person name="Pangilinan J."/>
            <person name="Park H.-J."/>
            <person name="Ramirez L."/>
            <person name="Alfaro M."/>
            <person name="Sun H."/>
            <person name="Tritt A."/>
            <person name="Yoshinaga Y."/>
            <person name="Zwiers L.-H."/>
            <person name="Turgeon B."/>
            <person name="Goodwin S."/>
            <person name="Spatafora J."/>
            <person name="Crous P."/>
            <person name="Grigoriev I."/>
        </authorList>
    </citation>
    <scope>NUCLEOTIDE SEQUENCE</scope>
    <source>
        <strain evidence="2">CBS 109.77</strain>
    </source>
</reference>
<proteinExistence type="predicted"/>
<dbReference type="OrthoDB" id="4167046at2759"/>
<dbReference type="AlphaFoldDB" id="A0A6A6X225"/>
<keyword evidence="1" id="KW-0472">Membrane</keyword>
<keyword evidence="3" id="KW-1185">Reference proteome</keyword>
<dbReference type="EMBL" id="MU002087">
    <property type="protein sequence ID" value="KAF2790205.1"/>
    <property type="molecule type" value="Genomic_DNA"/>
</dbReference>
<organism evidence="2 3">
    <name type="scientific">Melanomma pulvis-pyrius CBS 109.77</name>
    <dbReference type="NCBI Taxonomy" id="1314802"/>
    <lineage>
        <taxon>Eukaryota</taxon>
        <taxon>Fungi</taxon>
        <taxon>Dikarya</taxon>
        <taxon>Ascomycota</taxon>
        <taxon>Pezizomycotina</taxon>
        <taxon>Dothideomycetes</taxon>
        <taxon>Pleosporomycetidae</taxon>
        <taxon>Pleosporales</taxon>
        <taxon>Melanommataceae</taxon>
        <taxon>Melanomma</taxon>
    </lineage>
</organism>
<keyword evidence="1" id="KW-1133">Transmembrane helix</keyword>
<protein>
    <submittedName>
        <fullName evidence="2">Uncharacterized protein</fullName>
    </submittedName>
</protein>
<feature type="transmembrane region" description="Helical" evidence="1">
    <location>
        <begin position="119"/>
        <end position="141"/>
    </location>
</feature>
<evidence type="ECO:0000313" key="2">
    <source>
        <dbReference type="EMBL" id="KAF2790205.1"/>
    </source>
</evidence>
<feature type="transmembrane region" description="Helical" evidence="1">
    <location>
        <begin position="24"/>
        <end position="42"/>
    </location>
</feature>
<accession>A0A6A6X225</accession>
<gene>
    <name evidence="2" type="ORF">K505DRAFT_311831</name>
</gene>
<evidence type="ECO:0000256" key="1">
    <source>
        <dbReference type="SAM" id="Phobius"/>
    </source>
</evidence>
<dbReference type="Proteomes" id="UP000799757">
    <property type="component" value="Unassembled WGS sequence"/>
</dbReference>